<name>A0AAU8K8N6_9ACTN</name>
<evidence type="ECO:0000313" key="2">
    <source>
        <dbReference type="EMBL" id="XCM84442.1"/>
    </source>
</evidence>
<sequence>MRVPKVTPVDYEPFPGAAWFQSNPNSPIVTAMGQRLVEEGCGKYQSGPGPQWSETDRASYQAWQEKLGYSGADADGWPGRTTWDQLRVPRQGALEYEPFPGAAWFHNNPHSPVVTAMGLRLIAEGCSAYELGAGPQWSEADRLSYQKWQQKLGYTGTNADGWPGKSSWDKLSVPKS</sequence>
<dbReference type="NCBIfam" id="NF038080">
    <property type="entry name" value="PG_bind_siph"/>
    <property type="match status" value="2"/>
</dbReference>
<accession>A0AAU8K8N6</accession>
<protein>
    <submittedName>
        <fullName evidence="2">Peptidoglycan-binding protein</fullName>
    </submittedName>
</protein>
<dbReference type="KEGG" id="kcm:ABWK59_35845"/>
<gene>
    <name evidence="2" type="ORF">ABWK59_35845</name>
</gene>
<reference evidence="2" key="1">
    <citation type="submission" date="2024-06" db="EMBL/GenBank/DDBJ databases">
        <title>The genome sequences of Kitasatospora sp. strain HUAS MG31.</title>
        <authorList>
            <person name="Mo P."/>
        </authorList>
    </citation>
    <scope>NUCLEOTIDE SEQUENCE</scope>
    <source>
        <strain evidence="2">HUAS MG31</strain>
        <plasmid evidence="2">punmamed1</plasmid>
    </source>
</reference>
<geneLocation type="plasmid" evidence="2">
    <name>punmamed1</name>
</geneLocation>
<dbReference type="AlphaFoldDB" id="A0AAU8K8N6"/>
<dbReference type="InterPro" id="IPR036365">
    <property type="entry name" value="PGBD-like_sf"/>
</dbReference>
<organism evidence="2">
    <name type="scientific">Kitasatospora camelliae</name>
    <dbReference type="NCBI Taxonomy" id="3156397"/>
    <lineage>
        <taxon>Bacteria</taxon>
        <taxon>Bacillati</taxon>
        <taxon>Actinomycetota</taxon>
        <taxon>Actinomycetes</taxon>
        <taxon>Kitasatosporales</taxon>
        <taxon>Streptomycetaceae</taxon>
        <taxon>Kitasatospora</taxon>
    </lineage>
</organism>
<dbReference type="SUPFAM" id="SSF47090">
    <property type="entry name" value="PGBD-like"/>
    <property type="match status" value="1"/>
</dbReference>
<proteinExistence type="predicted"/>
<feature type="region of interest" description="Disordered" evidence="1">
    <location>
        <begin position="155"/>
        <end position="176"/>
    </location>
</feature>
<dbReference type="EMBL" id="CP159873">
    <property type="protein sequence ID" value="XCM84442.1"/>
    <property type="molecule type" value="Genomic_DNA"/>
</dbReference>
<evidence type="ECO:0000256" key="1">
    <source>
        <dbReference type="SAM" id="MobiDB-lite"/>
    </source>
</evidence>
<dbReference type="InterPro" id="IPR047763">
    <property type="entry name" value="PG_bind_dom_phiBT1-type"/>
</dbReference>
<keyword evidence="2" id="KW-0614">Plasmid</keyword>